<evidence type="ECO:0000256" key="3">
    <source>
        <dbReference type="ARBA" id="ARBA00022452"/>
    </source>
</evidence>
<comment type="subcellular location">
    <subcellularLocation>
        <location evidence="1 8">Cell outer membrane</location>
        <topology evidence="1 8">Multi-pass membrane protein</topology>
    </subcellularLocation>
</comment>
<evidence type="ECO:0000256" key="7">
    <source>
        <dbReference type="ARBA" id="ARBA00023237"/>
    </source>
</evidence>
<evidence type="ECO:0000256" key="5">
    <source>
        <dbReference type="ARBA" id="ARBA00023077"/>
    </source>
</evidence>
<dbReference type="Proteomes" id="UP000249046">
    <property type="component" value="Unassembled WGS sequence"/>
</dbReference>
<evidence type="ECO:0000259" key="12">
    <source>
        <dbReference type="Pfam" id="PF07715"/>
    </source>
</evidence>
<proteinExistence type="inferred from homology"/>
<keyword evidence="5 9" id="KW-0798">TonB box</keyword>
<dbReference type="Gene3D" id="2.40.170.20">
    <property type="entry name" value="TonB-dependent receptor, beta-barrel domain"/>
    <property type="match status" value="1"/>
</dbReference>
<keyword evidence="6 8" id="KW-0472">Membrane</keyword>
<evidence type="ECO:0000256" key="6">
    <source>
        <dbReference type="ARBA" id="ARBA00023136"/>
    </source>
</evidence>
<dbReference type="InterPro" id="IPR037066">
    <property type="entry name" value="Plug_dom_sf"/>
</dbReference>
<dbReference type="Pfam" id="PF07715">
    <property type="entry name" value="Plug"/>
    <property type="match status" value="1"/>
</dbReference>
<feature type="domain" description="TonB-dependent receptor plug" evidence="12">
    <location>
        <begin position="78"/>
        <end position="189"/>
    </location>
</feature>
<dbReference type="GO" id="GO:0015344">
    <property type="term" value="F:siderophore uptake transmembrane transporter activity"/>
    <property type="evidence" value="ECO:0007669"/>
    <property type="project" value="TreeGrafter"/>
</dbReference>
<dbReference type="PANTHER" id="PTHR30069">
    <property type="entry name" value="TONB-DEPENDENT OUTER MEMBRANE RECEPTOR"/>
    <property type="match status" value="1"/>
</dbReference>
<dbReference type="GO" id="GO:0009279">
    <property type="term" value="C:cell outer membrane"/>
    <property type="evidence" value="ECO:0007669"/>
    <property type="project" value="UniProtKB-SubCell"/>
</dbReference>
<accession>A0A2W5K9A6</accession>
<dbReference type="Gene3D" id="2.170.130.10">
    <property type="entry name" value="TonB-dependent receptor, plug domain"/>
    <property type="match status" value="1"/>
</dbReference>
<evidence type="ECO:0000259" key="11">
    <source>
        <dbReference type="Pfam" id="PF00593"/>
    </source>
</evidence>
<dbReference type="InterPro" id="IPR039426">
    <property type="entry name" value="TonB-dep_rcpt-like"/>
</dbReference>
<dbReference type="GO" id="GO:0044718">
    <property type="term" value="P:siderophore transmembrane transport"/>
    <property type="evidence" value="ECO:0007669"/>
    <property type="project" value="TreeGrafter"/>
</dbReference>
<dbReference type="EMBL" id="QFPO01000015">
    <property type="protein sequence ID" value="PZQ11675.1"/>
    <property type="molecule type" value="Genomic_DNA"/>
</dbReference>
<evidence type="ECO:0000256" key="8">
    <source>
        <dbReference type="PROSITE-ProRule" id="PRU01360"/>
    </source>
</evidence>
<dbReference type="InterPro" id="IPR036942">
    <property type="entry name" value="Beta-barrel_TonB_sf"/>
</dbReference>
<dbReference type="AlphaFoldDB" id="A0A2W5K9A6"/>
<feature type="region of interest" description="Disordered" evidence="10">
    <location>
        <begin position="1"/>
        <end position="22"/>
    </location>
</feature>
<keyword evidence="3 8" id="KW-1134">Transmembrane beta strand</keyword>
<evidence type="ECO:0000313" key="14">
    <source>
        <dbReference type="Proteomes" id="UP000249046"/>
    </source>
</evidence>
<dbReference type="PROSITE" id="PS52016">
    <property type="entry name" value="TONB_DEPENDENT_REC_3"/>
    <property type="match status" value="1"/>
</dbReference>
<feature type="domain" description="TonB-dependent receptor-like beta-barrel" evidence="11">
    <location>
        <begin position="281"/>
        <end position="756"/>
    </location>
</feature>
<dbReference type="PANTHER" id="PTHR30069:SF39">
    <property type="entry name" value="BLL6183 PROTEIN"/>
    <property type="match status" value="1"/>
</dbReference>
<name>A0A2W5K9A6_9GAMM</name>
<keyword evidence="7 8" id="KW-0998">Cell outer membrane</keyword>
<gene>
    <name evidence="13" type="ORF">DI564_14280</name>
</gene>
<evidence type="ECO:0000256" key="2">
    <source>
        <dbReference type="ARBA" id="ARBA00022448"/>
    </source>
</evidence>
<evidence type="ECO:0000256" key="1">
    <source>
        <dbReference type="ARBA" id="ARBA00004571"/>
    </source>
</evidence>
<evidence type="ECO:0000256" key="9">
    <source>
        <dbReference type="RuleBase" id="RU003357"/>
    </source>
</evidence>
<dbReference type="InterPro" id="IPR000531">
    <property type="entry name" value="Beta-barrel_TonB"/>
</dbReference>
<evidence type="ECO:0000256" key="4">
    <source>
        <dbReference type="ARBA" id="ARBA00022692"/>
    </source>
</evidence>
<organism evidence="13 14">
    <name type="scientific">Rhodanobacter denitrificans</name>
    <dbReference type="NCBI Taxonomy" id="666685"/>
    <lineage>
        <taxon>Bacteria</taxon>
        <taxon>Pseudomonadati</taxon>
        <taxon>Pseudomonadota</taxon>
        <taxon>Gammaproteobacteria</taxon>
        <taxon>Lysobacterales</taxon>
        <taxon>Rhodanobacteraceae</taxon>
        <taxon>Rhodanobacter</taxon>
    </lineage>
</organism>
<comment type="similarity">
    <text evidence="8 9">Belongs to the TonB-dependent receptor family.</text>
</comment>
<evidence type="ECO:0000313" key="13">
    <source>
        <dbReference type="EMBL" id="PZQ11675.1"/>
    </source>
</evidence>
<feature type="compositionally biased region" description="Basic residues" evidence="10">
    <location>
        <begin position="8"/>
        <end position="22"/>
    </location>
</feature>
<keyword evidence="4 8" id="KW-0812">Transmembrane</keyword>
<dbReference type="InterPro" id="IPR012910">
    <property type="entry name" value="Plug_dom"/>
</dbReference>
<sequence>MHAGSVKSIHRGHAAATPARRRGPGARSALFVALAAALLPAAAVRAQAPADEEALQRLPTVEAISPSPLPGTTIDRDTLPYSSQTADADAIRESGADNLIRFMTQRLTGVNINEVQGSPFQGDLTFHGYRASATLGAAQGISVYLDGIRVNEPFGDIISWDMMPEAAIRTLTVVPGSDALFGPNTLGGALAFTTQSGLTAPGFSADLSVGSDARKRADLAWGWNNADGWHAFAAVTGFDEDGWRDRSEGHLGTFFGKIGRSTATTDWDLSVLSGRSKLIGNGLLPSWRFEDDGREGGLYQDSRRAIYTAPDQTENRQTQLASHFAHRFDEDTQLSALAYVRHGKRDTVNGDINGEYEEYVEECEDGFDADGQPLDDDCDYTREEGAALHNGVFNGTHLDQWARGLAVNLDRQFGTHRVVVGATWDHSKVDYKQYEQLGWLDEETREIYADPDEEREFFSGVRGNATAYSVFASDHWQIGETTYLTGSLRWNRSRVANTLSTAEDGERPRERFTYTKANPFLGITHAIGDWAVYASASQSNRAPTVMELGCADPEEPCRLPTGLQGDPYLAQVVSRSVEIGTRWSPNRDTFVSASVYRTQNRDDILFLRAPNTQQGYFSNFDRTRHEGVDLTVHQDLGAIEWHLGYSWLKATYQAHGELLSGERTVEIEPGMRLAGLPRHTFKLGADWKPTHRLILGADLVAQSDLIASGNEDGGMTEEVEGSRARDWKTAGFTIVNLHGSWRSSERLEFYAGVDNVFDRRYETFGMIGEDVLPNGELLRPHVDPEDSADALFVAPGAPRRYRVGLRFRF</sequence>
<comment type="caution">
    <text evidence="13">The sequence shown here is derived from an EMBL/GenBank/DDBJ whole genome shotgun (WGS) entry which is preliminary data.</text>
</comment>
<keyword evidence="13" id="KW-0675">Receptor</keyword>
<protein>
    <submittedName>
        <fullName evidence="13">TonB-dependent receptor</fullName>
    </submittedName>
</protein>
<reference evidence="13 14" key="1">
    <citation type="submission" date="2017-08" db="EMBL/GenBank/DDBJ databases">
        <title>Infants hospitalized years apart are colonized by the same room-sourced microbial strains.</title>
        <authorList>
            <person name="Brooks B."/>
            <person name="Olm M.R."/>
            <person name="Firek B.A."/>
            <person name="Baker R."/>
            <person name="Thomas B.C."/>
            <person name="Morowitz M.J."/>
            <person name="Banfield J.F."/>
        </authorList>
    </citation>
    <scope>NUCLEOTIDE SEQUENCE [LARGE SCALE GENOMIC DNA]</scope>
    <source>
        <strain evidence="13">S2_005_003_R2_42</strain>
    </source>
</reference>
<evidence type="ECO:0000256" key="10">
    <source>
        <dbReference type="SAM" id="MobiDB-lite"/>
    </source>
</evidence>
<dbReference type="SUPFAM" id="SSF56935">
    <property type="entry name" value="Porins"/>
    <property type="match status" value="1"/>
</dbReference>
<keyword evidence="2 8" id="KW-0813">Transport</keyword>
<dbReference type="Pfam" id="PF00593">
    <property type="entry name" value="TonB_dep_Rec_b-barrel"/>
    <property type="match status" value="1"/>
</dbReference>